<protein>
    <submittedName>
        <fullName evidence="8">Cytochrome c</fullName>
    </submittedName>
</protein>
<dbReference type="EMBL" id="FOHS01000002">
    <property type="protein sequence ID" value="SET54097.1"/>
    <property type="molecule type" value="Genomic_DNA"/>
</dbReference>
<dbReference type="SUPFAM" id="SSF46626">
    <property type="entry name" value="Cytochrome c"/>
    <property type="match status" value="2"/>
</dbReference>
<keyword evidence="9" id="KW-1185">Reference proteome</keyword>
<evidence type="ECO:0000256" key="5">
    <source>
        <dbReference type="SAM" id="MobiDB-lite"/>
    </source>
</evidence>
<evidence type="ECO:0000313" key="8">
    <source>
        <dbReference type="EMBL" id="SET54097.1"/>
    </source>
</evidence>
<dbReference type="OrthoDB" id="9779283at2"/>
<dbReference type="InterPro" id="IPR051459">
    <property type="entry name" value="Cytochrome_c-type_DH"/>
</dbReference>
<dbReference type="Proteomes" id="UP000198697">
    <property type="component" value="Unassembled WGS sequence"/>
</dbReference>
<evidence type="ECO:0000256" key="1">
    <source>
        <dbReference type="ARBA" id="ARBA00022617"/>
    </source>
</evidence>
<evidence type="ECO:0000256" key="4">
    <source>
        <dbReference type="PROSITE-ProRule" id="PRU00433"/>
    </source>
</evidence>
<accession>A0A1I0FAC1</accession>
<proteinExistence type="predicted"/>
<feature type="region of interest" description="Disordered" evidence="5">
    <location>
        <begin position="45"/>
        <end position="80"/>
    </location>
</feature>
<dbReference type="PROSITE" id="PS51007">
    <property type="entry name" value="CYTC"/>
    <property type="match status" value="1"/>
</dbReference>
<feature type="compositionally biased region" description="Basic and acidic residues" evidence="5">
    <location>
        <begin position="309"/>
        <end position="319"/>
    </location>
</feature>
<feature type="region of interest" description="Disordered" evidence="5">
    <location>
        <begin position="301"/>
        <end position="327"/>
    </location>
</feature>
<sequence>MEPAKQHLGASLSGLVRVLLLLTALLVLVVAIVLTRYYGPGPAADPARAAADEARQGPPLPGSYHRPATPAPDTATIPRTAAGRQIRYGRALVAHTARYLGPQGSVAQLSNGMNCQNCHLDAGTKGFANNYLAVAATYPKLRARSATVVTMEQRVNGCLERSLNGRALADSSREMRAIVAYLNWLGQGIPKGQKVYGTGLTPLAYLPRATDPVIGKAVFATKCQSCHGPEGQGQLLADGREYQYPPLWGPHSYNDGAGLYRISNLARYVKAAMPFGATFDHPQLTDAQAWDVAAFVNSQPRPHLQTPHDWPDISKKPVDHPFGPYADAFSERQHKYGPYQPIADARPGSSAAN</sequence>
<dbReference type="Pfam" id="PF00034">
    <property type="entry name" value="Cytochrom_C"/>
    <property type="match status" value="1"/>
</dbReference>
<dbReference type="AlphaFoldDB" id="A0A1I0FAC1"/>
<feature type="transmembrane region" description="Helical" evidence="6">
    <location>
        <begin position="12"/>
        <end position="38"/>
    </location>
</feature>
<evidence type="ECO:0000256" key="3">
    <source>
        <dbReference type="ARBA" id="ARBA00023004"/>
    </source>
</evidence>
<evidence type="ECO:0000256" key="6">
    <source>
        <dbReference type="SAM" id="Phobius"/>
    </source>
</evidence>
<keyword evidence="1 4" id="KW-0349">Heme</keyword>
<feature type="compositionally biased region" description="Low complexity" evidence="5">
    <location>
        <begin position="67"/>
        <end position="80"/>
    </location>
</feature>
<dbReference type="InterPro" id="IPR036909">
    <property type="entry name" value="Cyt_c-like_dom_sf"/>
</dbReference>
<name>A0A1I0FAC1_9BACT</name>
<dbReference type="PANTHER" id="PTHR35008">
    <property type="entry name" value="BLL4482 PROTEIN-RELATED"/>
    <property type="match status" value="1"/>
</dbReference>
<dbReference type="GO" id="GO:0020037">
    <property type="term" value="F:heme binding"/>
    <property type="evidence" value="ECO:0007669"/>
    <property type="project" value="InterPro"/>
</dbReference>
<dbReference type="Pfam" id="PF21342">
    <property type="entry name" value="SoxA-TsdA_cyt-c"/>
    <property type="match status" value="1"/>
</dbReference>
<evidence type="ECO:0000313" key="9">
    <source>
        <dbReference type="Proteomes" id="UP000198697"/>
    </source>
</evidence>
<evidence type="ECO:0000256" key="2">
    <source>
        <dbReference type="ARBA" id="ARBA00022723"/>
    </source>
</evidence>
<keyword evidence="3 4" id="KW-0408">Iron</keyword>
<organism evidence="8 9">
    <name type="scientific">Hymenobacter actinosclerus</name>
    <dbReference type="NCBI Taxonomy" id="82805"/>
    <lineage>
        <taxon>Bacteria</taxon>
        <taxon>Pseudomonadati</taxon>
        <taxon>Bacteroidota</taxon>
        <taxon>Cytophagia</taxon>
        <taxon>Cytophagales</taxon>
        <taxon>Hymenobacteraceae</taxon>
        <taxon>Hymenobacter</taxon>
    </lineage>
</organism>
<dbReference type="PANTHER" id="PTHR35008:SF9">
    <property type="entry name" value="CYTOCHROME C DOMAIN-CONTAINING PROTEIN"/>
    <property type="match status" value="1"/>
</dbReference>
<keyword evidence="6" id="KW-0812">Transmembrane</keyword>
<gene>
    <name evidence="8" type="ORF">SAMN04487998_2157</name>
</gene>
<keyword evidence="6" id="KW-0472">Membrane</keyword>
<dbReference type="RefSeq" id="WP_092771212.1">
    <property type="nucleotide sequence ID" value="NZ_FOHS01000002.1"/>
</dbReference>
<dbReference type="Gene3D" id="1.10.760.10">
    <property type="entry name" value="Cytochrome c-like domain"/>
    <property type="match status" value="2"/>
</dbReference>
<keyword evidence="6" id="KW-1133">Transmembrane helix</keyword>
<evidence type="ECO:0000259" key="7">
    <source>
        <dbReference type="PROSITE" id="PS51007"/>
    </source>
</evidence>
<reference evidence="9" key="1">
    <citation type="submission" date="2016-10" db="EMBL/GenBank/DDBJ databases">
        <authorList>
            <person name="Varghese N."/>
            <person name="Submissions S."/>
        </authorList>
    </citation>
    <scope>NUCLEOTIDE SEQUENCE [LARGE SCALE GENOMIC DNA]</scope>
    <source>
        <strain evidence="9">DSM 15310</strain>
    </source>
</reference>
<dbReference type="GO" id="GO:0046872">
    <property type="term" value="F:metal ion binding"/>
    <property type="evidence" value="ECO:0007669"/>
    <property type="project" value="UniProtKB-KW"/>
</dbReference>
<dbReference type="STRING" id="82805.SAMN04487998_2157"/>
<keyword evidence="2 4" id="KW-0479">Metal-binding</keyword>
<dbReference type="GO" id="GO:0009055">
    <property type="term" value="F:electron transfer activity"/>
    <property type="evidence" value="ECO:0007669"/>
    <property type="project" value="InterPro"/>
</dbReference>
<dbReference type="InterPro" id="IPR009056">
    <property type="entry name" value="Cyt_c-like_dom"/>
</dbReference>
<feature type="domain" description="Cytochrome c" evidence="7">
    <location>
        <begin position="210"/>
        <end position="300"/>
    </location>
</feature>